<evidence type="ECO:0000313" key="5">
    <source>
        <dbReference type="Proteomes" id="UP000022835"/>
    </source>
</evidence>
<dbReference type="InterPro" id="IPR001610">
    <property type="entry name" value="PAC"/>
</dbReference>
<dbReference type="CDD" id="cd00130">
    <property type="entry name" value="PAS"/>
    <property type="match status" value="1"/>
</dbReference>
<dbReference type="PROSITE" id="PS50887">
    <property type="entry name" value="GGDEF"/>
    <property type="match status" value="1"/>
</dbReference>
<dbReference type="eggNOG" id="COG2199">
    <property type="taxonomic scope" value="Bacteria"/>
</dbReference>
<evidence type="ECO:0000313" key="4">
    <source>
        <dbReference type="EMBL" id="KDF02279.1"/>
    </source>
</evidence>
<evidence type="ECO:0000259" key="1">
    <source>
        <dbReference type="PROSITE" id="PS50112"/>
    </source>
</evidence>
<dbReference type="SUPFAM" id="SSF55785">
    <property type="entry name" value="PYP-like sensor domain (PAS domain)"/>
    <property type="match status" value="2"/>
</dbReference>
<dbReference type="Proteomes" id="UP000022835">
    <property type="component" value="Unassembled WGS sequence"/>
</dbReference>
<dbReference type="PANTHER" id="PTHR44757">
    <property type="entry name" value="DIGUANYLATE CYCLASE DGCP"/>
    <property type="match status" value="1"/>
</dbReference>
<dbReference type="SMART" id="SM00091">
    <property type="entry name" value="PAS"/>
    <property type="match status" value="2"/>
</dbReference>
<dbReference type="InterPro" id="IPR000160">
    <property type="entry name" value="GGDEF_dom"/>
</dbReference>
<dbReference type="RefSeq" id="WP_051660256.1">
    <property type="nucleotide sequence ID" value="NZ_JALN02000001.1"/>
</dbReference>
<evidence type="ECO:0000259" key="3">
    <source>
        <dbReference type="PROSITE" id="PS50887"/>
    </source>
</evidence>
<dbReference type="PROSITE" id="PS50112">
    <property type="entry name" value="PAS"/>
    <property type="match status" value="1"/>
</dbReference>
<evidence type="ECO:0000259" key="2">
    <source>
        <dbReference type="PROSITE" id="PS50113"/>
    </source>
</evidence>
<dbReference type="InterPro" id="IPR013656">
    <property type="entry name" value="PAS_4"/>
</dbReference>
<dbReference type="SUPFAM" id="SSF55073">
    <property type="entry name" value="Nucleotide cyclase"/>
    <property type="match status" value="1"/>
</dbReference>
<dbReference type="EMBL" id="JALN02000001">
    <property type="protein sequence ID" value="KDF02279.1"/>
    <property type="molecule type" value="Genomic_DNA"/>
</dbReference>
<dbReference type="Gene3D" id="3.30.70.270">
    <property type="match status" value="1"/>
</dbReference>
<reference evidence="4" key="1">
    <citation type="submission" date="2014-05" db="EMBL/GenBank/DDBJ databases">
        <title>Genome sequence of Mycobacterium aromaticivorans strain JS19b1T (= DSM 45407T).</title>
        <authorList>
            <person name="Kwak Y."/>
            <person name="Park G.-S."/>
            <person name="Li Q.X."/>
            <person name="Lee S.-E."/>
            <person name="Shin J.-H."/>
        </authorList>
    </citation>
    <scope>NUCLEOTIDE SEQUENCE [LARGE SCALE GENOMIC DNA]</scope>
    <source>
        <strain evidence="4">JS19b1</strain>
    </source>
</reference>
<comment type="caution">
    <text evidence="4">The sequence shown here is derived from an EMBL/GenBank/DDBJ whole genome shotgun (WGS) entry which is preliminary data.</text>
</comment>
<dbReference type="InterPro" id="IPR013655">
    <property type="entry name" value="PAS_fold_3"/>
</dbReference>
<feature type="domain" description="PAC" evidence="2">
    <location>
        <begin position="210"/>
        <end position="263"/>
    </location>
</feature>
<dbReference type="PROSITE" id="PS50113">
    <property type="entry name" value="PAC"/>
    <property type="match status" value="1"/>
</dbReference>
<organism evidence="4 5">
    <name type="scientific">Mycolicibacterium aromaticivorans JS19b1 = JCM 16368</name>
    <dbReference type="NCBI Taxonomy" id="1440774"/>
    <lineage>
        <taxon>Bacteria</taxon>
        <taxon>Bacillati</taxon>
        <taxon>Actinomycetota</taxon>
        <taxon>Actinomycetes</taxon>
        <taxon>Mycobacteriales</taxon>
        <taxon>Mycobacteriaceae</taxon>
        <taxon>Mycolicibacterium</taxon>
    </lineage>
</organism>
<feature type="domain" description="PAS" evidence="1">
    <location>
        <begin position="158"/>
        <end position="206"/>
    </location>
</feature>
<accession>A0A064CUA0</accession>
<dbReference type="PANTHER" id="PTHR44757:SF2">
    <property type="entry name" value="BIOFILM ARCHITECTURE MAINTENANCE PROTEIN MBAA"/>
    <property type="match status" value="1"/>
</dbReference>
<name>A0A064CUA0_9MYCO</name>
<dbReference type="InterPro" id="IPR043128">
    <property type="entry name" value="Rev_trsase/Diguanyl_cyclase"/>
</dbReference>
<dbReference type="AlphaFoldDB" id="A0A064CUA0"/>
<dbReference type="STRING" id="1440774.Y900_025920"/>
<dbReference type="InterPro" id="IPR052155">
    <property type="entry name" value="Biofilm_reg_signaling"/>
</dbReference>
<feature type="domain" description="GGDEF" evidence="3">
    <location>
        <begin position="293"/>
        <end position="424"/>
    </location>
</feature>
<proteinExistence type="predicted"/>
<dbReference type="NCBIfam" id="TIGR00229">
    <property type="entry name" value="sensory_box"/>
    <property type="match status" value="1"/>
</dbReference>
<evidence type="ECO:0008006" key="6">
    <source>
        <dbReference type="Google" id="ProtNLM"/>
    </source>
</evidence>
<sequence length="426" mass="46788">MASAEQPNPDDELRQLWQLINHLPGIVGYWDRNLRNRIANDAYLQYFAMAPHQVHGRHIREVLGETVYALNLPYIMGALAGREQLFEREIVGLGGVTRRTLLAYIPNVVDGDVHGFYVQGTDLTAEAQAERTLDDARRLFEISMANAPYGKAVAMTTGEMLLANPALCALTGYAADELVGRDYREFVHPDDVAAGEEEMAGLLAGTVTQVSSERRYIRRDGSVIWMQRSAVLVPGRLPGAEDLVIAQFQDVTARRIAEAELARLAVTDQLTGLYNRRALVSRVAQHQSAMPGTPVGMIFIDLDGFKHVNDSHGHATGDVVLAEVARRLSNAVGEPNSAYRLGGDEFVVLLPEAARDAEVRALSVAVCSALTGRYTADSSAFDLTASVGWTWGHANTAEDLIRKADIDMYRHKARLHQSAVRSDRDV</sequence>
<dbReference type="SMART" id="SM00086">
    <property type="entry name" value="PAC"/>
    <property type="match status" value="1"/>
</dbReference>
<dbReference type="InterPro" id="IPR000014">
    <property type="entry name" value="PAS"/>
</dbReference>
<dbReference type="NCBIfam" id="TIGR00254">
    <property type="entry name" value="GGDEF"/>
    <property type="match status" value="1"/>
</dbReference>
<gene>
    <name evidence="4" type="ORF">Y900_025920</name>
</gene>
<dbReference type="CDD" id="cd01949">
    <property type="entry name" value="GGDEF"/>
    <property type="match status" value="1"/>
</dbReference>
<dbReference type="Pfam" id="PF08447">
    <property type="entry name" value="PAS_3"/>
    <property type="match status" value="1"/>
</dbReference>
<dbReference type="Gene3D" id="3.30.450.20">
    <property type="entry name" value="PAS domain"/>
    <property type="match status" value="2"/>
</dbReference>
<dbReference type="InterPro" id="IPR000700">
    <property type="entry name" value="PAS-assoc_C"/>
</dbReference>
<keyword evidence="5" id="KW-1185">Reference proteome</keyword>
<dbReference type="SMART" id="SM00267">
    <property type="entry name" value="GGDEF"/>
    <property type="match status" value="1"/>
</dbReference>
<dbReference type="InterPro" id="IPR029787">
    <property type="entry name" value="Nucleotide_cyclase"/>
</dbReference>
<protein>
    <recommendedName>
        <fullName evidence="6">Diguanylate cyclase</fullName>
    </recommendedName>
</protein>
<dbReference type="Pfam" id="PF08448">
    <property type="entry name" value="PAS_4"/>
    <property type="match status" value="1"/>
</dbReference>
<dbReference type="InterPro" id="IPR035965">
    <property type="entry name" value="PAS-like_dom_sf"/>
</dbReference>
<dbReference type="Pfam" id="PF00990">
    <property type="entry name" value="GGDEF"/>
    <property type="match status" value="1"/>
</dbReference>